<dbReference type="SMR" id="A2FCF3"/>
<protein>
    <recommendedName>
        <fullName evidence="3">Surface antigen BspA-like</fullName>
    </recommendedName>
</protein>
<reference evidence="1" key="1">
    <citation type="submission" date="2006-10" db="EMBL/GenBank/DDBJ databases">
        <authorList>
            <person name="Amadeo P."/>
            <person name="Zhao Q."/>
            <person name="Wortman J."/>
            <person name="Fraser-Liggett C."/>
            <person name="Carlton J."/>
        </authorList>
    </citation>
    <scope>NUCLEOTIDE SEQUENCE</scope>
    <source>
        <strain evidence="1">G3</strain>
    </source>
</reference>
<dbReference type="Proteomes" id="UP000001542">
    <property type="component" value="Unassembled WGS sequence"/>
</dbReference>
<organism evidence="1 2">
    <name type="scientific">Trichomonas vaginalis (strain ATCC PRA-98 / G3)</name>
    <dbReference type="NCBI Taxonomy" id="412133"/>
    <lineage>
        <taxon>Eukaryota</taxon>
        <taxon>Metamonada</taxon>
        <taxon>Parabasalia</taxon>
        <taxon>Trichomonadida</taxon>
        <taxon>Trichomonadidae</taxon>
        <taxon>Trichomonas</taxon>
    </lineage>
</organism>
<evidence type="ECO:0000313" key="2">
    <source>
        <dbReference type="Proteomes" id="UP000001542"/>
    </source>
</evidence>
<name>A2FCF3_TRIV3</name>
<dbReference type="InParanoid" id="A2FCF3"/>
<dbReference type="Gene3D" id="3.80.10.10">
    <property type="entry name" value="Ribonuclease Inhibitor"/>
    <property type="match status" value="1"/>
</dbReference>
<accession>A2FCF3</accession>
<sequence length="114" mass="12746">MFLGSFFLSSLLNKEIKYNSANYDFSNNILHIFGDGSVDAEATKEYKSKTNEVYINESVEEIGDSAFKDFVNLQKVEITSTMKIINSYAFSGCNNLVTITIPDTVTEFGDSILE</sequence>
<dbReference type="RefSeq" id="XP_001310343.1">
    <property type="nucleotide sequence ID" value="XM_001310342.1"/>
</dbReference>
<dbReference type="InterPro" id="IPR032675">
    <property type="entry name" value="LRR_dom_sf"/>
</dbReference>
<reference evidence="1" key="2">
    <citation type="journal article" date="2007" name="Science">
        <title>Draft genome sequence of the sexually transmitted pathogen Trichomonas vaginalis.</title>
        <authorList>
            <person name="Carlton J.M."/>
            <person name="Hirt R.P."/>
            <person name="Silva J.C."/>
            <person name="Delcher A.L."/>
            <person name="Schatz M."/>
            <person name="Zhao Q."/>
            <person name="Wortman J.R."/>
            <person name="Bidwell S.L."/>
            <person name="Alsmark U.C.M."/>
            <person name="Besteiro S."/>
            <person name="Sicheritz-Ponten T."/>
            <person name="Noel C.J."/>
            <person name="Dacks J.B."/>
            <person name="Foster P.G."/>
            <person name="Simillion C."/>
            <person name="Van de Peer Y."/>
            <person name="Miranda-Saavedra D."/>
            <person name="Barton G.J."/>
            <person name="Westrop G.D."/>
            <person name="Mueller S."/>
            <person name="Dessi D."/>
            <person name="Fiori P.L."/>
            <person name="Ren Q."/>
            <person name="Paulsen I."/>
            <person name="Zhang H."/>
            <person name="Bastida-Corcuera F.D."/>
            <person name="Simoes-Barbosa A."/>
            <person name="Brown M.T."/>
            <person name="Hayes R.D."/>
            <person name="Mukherjee M."/>
            <person name="Okumura C.Y."/>
            <person name="Schneider R."/>
            <person name="Smith A.J."/>
            <person name="Vanacova S."/>
            <person name="Villalvazo M."/>
            <person name="Haas B.J."/>
            <person name="Pertea M."/>
            <person name="Feldblyum T.V."/>
            <person name="Utterback T.R."/>
            <person name="Shu C.L."/>
            <person name="Osoegawa K."/>
            <person name="de Jong P.J."/>
            <person name="Hrdy I."/>
            <person name="Horvathova L."/>
            <person name="Zubacova Z."/>
            <person name="Dolezal P."/>
            <person name="Malik S.B."/>
            <person name="Logsdon J.M. Jr."/>
            <person name="Henze K."/>
            <person name="Gupta A."/>
            <person name="Wang C.C."/>
            <person name="Dunne R.L."/>
            <person name="Upcroft J.A."/>
            <person name="Upcroft P."/>
            <person name="White O."/>
            <person name="Salzberg S.L."/>
            <person name="Tang P."/>
            <person name="Chiu C.-H."/>
            <person name="Lee Y.-S."/>
            <person name="Embley T.M."/>
            <person name="Coombs G.H."/>
            <person name="Mottram J.C."/>
            <person name="Tachezy J."/>
            <person name="Fraser-Liggett C.M."/>
            <person name="Johnson P.J."/>
        </authorList>
    </citation>
    <scope>NUCLEOTIDE SEQUENCE [LARGE SCALE GENOMIC DNA]</scope>
    <source>
        <strain evidence="1">G3</strain>
    </source>
</reference>
<dbReference type="VEuPathDB" id="TrichDB:TVAGG3_0498360"/>
<evidence type="ECO:0000313" key="1">
    <source>
        <dbReference type="EMBL" id="EAX97413.1"/>
    </source>
</evidence>
<dbReference type="Pfam" id="PF13306">
    <property type="entry name" value="LRR_5"/>
    <property type="match status" value="1"/>
</dbReference>
<evidence type="ECO:0008006" key="3">
    <source>
        <dbReference type="Google" id="ProtNLM"/>
    </source>
</evidence>
<gene>
    <name evidence="1" type="ORF">TVAG_437910</name>
</gene>
<dbReference type="KEGG" id="tva:4755197"/>
<proteinExistence type="predicted"/>
<dbReference type="InterPro" id="IPR026906">
    <property type="entry name" value="LRR_5"/>
</dbReference>
<keyword evidence="2" id="KW-1185">Reference proteome</keyword>
<dbReference type="EMBL" id="DS113716">
    <property type="protein sequence ID" value="EAX97413.1"/>
    <property type="molecule type" value="Genomic_DNA"/>
</dbReference>
<dbReference type="AlphaFoldDB" id="A2FCF3"/>
<dbReference type="VEuPathDB" id="TrichDB:TVAG_437910"/>